<dbReference type="InterPro" id="IPR058240">
    <property type="entry name" value="rSAM_sf"/>
</dbReference>
<evidence type="ECO:0000313" key="6">
    <source>
        <dbReference type="Proteomes" id="UP000269689"/>
    </source>
</evidence>
<dbReference type="InterPro" id="IPR040086">
    <property type="entry name" value="MJ0683-like"/>
</dbReference>
<accession>A0A3N4UL44</accession>
<dbReference type="EMBL" id="RKQK01000001">
    <property type="protein sequence ID" value="RPE71322.1"/>
    <property type="molecule type" value="Genomic_DNA"/>
</dbReference>
<dbReference type="GO" id="GO:0016829">
    <property type="term" value="F:lyase activity"/>
    <property type="evidence" value="ECO:0007669"/>
    <property type="project" value="UniProtKB-KW"/>
</dbReference>
<evidence type="ECO:0000259" key="4">
    <source>
        <dbReference type="PROSITE" id="PS51918"/>
    </source>
</evidence>
<dbReference type="PROSITE" id="PS51918">
    <property type="entry name" value="RADICAL_SAM"/>
    <property type="match status" value="1"/>
</dbReference>
<dbReference type="GO" id="GO:0051536">
    <property type="term" value="F:iron-sulfur cluster binding"/>
    <property type="evidence" value="ECO:0007669"/>
    <property type="project" value="UniProtKB-KW"/>
</dbReference>
<dbReference type="GO" id="GO:0046872">
    <property type="term" value="F:metal ion binding"/>
    <property type="evidence" value="ECO:0007669"/>
    <property type="project" value="UniProtKB-KW"/>
</dbReference>
<dbReference type="Pfam" id="PF04055">
    <property type="entry name" value="Radical_SAM"/>
    <property type="match status" value="1"/>
</dbReference>
<dbReference type="Gene3D" id="3.80.30.30">
    <property type="match status" value="1"/>
</dbReference>
<evidence type="ECO:0000256" key="1">
    <source>
        <dbReference type="ARBA" id="ARBA00022723"/>
    </source>
</evidence>
<gene>
    <name evidence="5" type="ORF">EDD53_0438</name>
</gene>
<dbReference type="Proteomes" id="UP000269689">
    <property type="component" value="Unassembled WGS sequence"/>
</dbReference>
<proteinExistence type="predicted"/>
<comment type="caution">
    <text evidence="5">The sequence shown here is derived from an EMBL/GenBank/DDBJ whole genome shotgun (WGS) entry which is preliminary data.</text>
</comment>
<evidence type="ECO:0000256" key="2">
    <source>
        <dbReference type="ARBA" id="ARBA00023004"/>
    </source>
</evidence>
<evidence type="ECO:0000256" key="3">
    <source>
        <dbReference type="ARBA" id="ARBA00023014"/>
    </source>
</evidence>
<keyword evidence="2" id="KW-0408">Iron</keyword>
<dbReference type="NCBIfam" id="NF033668">
    <property type="entry name" value="rSAM_PA0069"/>
    <property type="match status" value="1"/>
</dbReference>
<dbReference type="SMART" id="SM00729">
    <property type="entry name" value="Elp3"/>
    <property type="match status" value="1"/>
</dbReference>
<keyword evidence="5" id="KW-0456">Lyase</keyword>
<dbReference type="SFLD" id="SFLDS00029">
    <property type="entry name" value="Radical_SAM"/>
    <property type="match status" value="1"/>
</dbReference>
<reference evidence="5 6" key="1">
    <citation type="submission" date="2018-11" db="EMBL/GenBank/DDBJ databases">
        <title>Genomic Encyclopedia of Type Strains, Phase IV (KMG-IV): sequencing the most valuable type-strain genomes for metagenomic binning, comparative biology and taxonomic classification.</title>
        <authorList>
            <person name="Goeker M."/>
        </authorList>
    </citation>
    <scope>NUCLEOTIDE SEQUENCE [LARGE SCALE GENOMIC DNA]</scope>
    <source>
        <strain evidence="5 6">DSM 104731</strain>
    </source>
</reference>
<dbReference type="InterPro" id="IPR007197">
    <property type="entry name" value="rSAM"/>
</dbReference>
<keyword evidence="1" id="KW-0479">Metal-binding</keyword>
<dbReference type="InterPro" id="IPR006638">
    <property type="entry name" value="Elp3/MiaA/NifB-like_rSAM"/>
</dbReference>
<feature type="domain" description="Radical SAM core" evidence="4">
    <location>
        <begin position="75"/>
        <end position="312"/>
    </location>
</feature>
<dbReference type="PANTHER" id="PTHR43432">
    <property type="entry name" value="SLR0285 PROTEIN"/>
    <property type="match status" value="1"/>
</dbReference>
<keyword evidence="6" id="KW-1185">Reference proteome</keyword>
<evidence type="ECO:0000313" key="5">
    <source>
        <dbReference type="EMBL" id="RPE71322.1"/>
    </source>
</evidence>
<name>A0A3N4UL44_9RHOB</name>
<dbReference type="SUPFAM" id="SSF102114">
    <property type="entry name" value="Radical SAM enzymes"/>
    <property type="match status" value="1"/>
</dbReference>
<keyword evidence="3" id="KW-0411">Iron-sulfur</keyword>
<protein>
    <submittedName>
        <fullName evidence="5">DNA repair photolyase</fullName>
    </submittedName>
</protein>
<organism evidence="5 6">
    <name type="scientific">Pacificibacter maritimus</name>
    <dbReference type="NCBI Taxonomy" id="762213"/>
    <lineage>
        <taxon>Bacteria</taxon>
        <taxon>Pseudomonadati</taxon>
        <taxon>Pseudomonadota</taxon>
        <taxon>Alphaproteobacteria</taxon>
        <taxon>Rhodobacterales</taxon>
        <taxon>Roseobacteraceae</taxon>
        <taxon>Pacificibacter</taxon>
    </lineage>
</organism>
<dbReference type="CDD" id="cd01335">
    <property type="entry name" value="Radical_SAM"/>
    <property type="match status" value="1"/>
</dbReference>
<dbReference type="PANTHER" id="PTHR43432:SF3">
    <property type="entry name" value="SLR0285 PROTEIN"/>
    <property type="match status" value="1"/>
</dbReference>
<sequence length="370" mass="40946">MLSMTYDSTLPLGPALPLGMKPKARGSASNAVSRFERLARETYIDGWDSPFEDFSPNTTTVDERPRKVITRNSSPDLPFDRSVNPYRGCEHGCSYCFARPTHAYLGLSAGLDFETHLTRKKGAADVLARELSARSYSAQPIAIGTNTDPYQPIEKRDRVMRDILQVLSDHNHPVSITTKGTLIERDIDLLRPMAQKGLAHVGISVTTLGSGLSRQLEPRAPAPARRLKTIRMLSDAGIPVRAMVAPVIPALTDHELEAIVAACAQNGAKSATYIMLRLPLEVAPLFQDWLHSHVPDRAARVMKRVRELNGGKDYNSDFATRMKGKGEWADLMAQRFALALSRNNLTTDLPRLRCDMFRVPAKAGDQLSLF</sequence>
<dbReference type="SFLD" id="SFLDG01084">
    <property type="entry name" value="Uncharacterised_Radical_SAM_Su"/>
    <property type="match status" value="1"/>
</dbReference>
<dbReference type="AlphaFoldDB" id="A0A3N4UL44"/>